<feature type="region of interest" description="Disordered" evidence="1">
    <location>
        <begin position="13"/>
        <end position="38"/>
    </location>
</feature>
<accession>A0A9W4L4P7</accession>
<gene>
    <name evidence="2" type="ORF">SRABI133_03919</name>
</gene>
<name>A0A9W4L4P7_9BACI</name>
<dbReference type="EMBL" id="CAKKMG010000073">
    <property type="protein sequence ID" value="CAH0280208.1"/>
    <property type="molecule type" value="Genomic_DNA"/>
</dbReference>
<evidence type="ECO:0000313" key="2">
    <source>
        <dbReference type="EMBL" id="CAH0280208.1"/>
    </source>
</evidence>
<organism evidence="2 3">
    <name type="scientific">Peribacillus simplex</name>
    <dbReference type="NCBI Taxonomy" id="1478"/>
    <lineage>
        <taxon>Bacteria</taxon>
        <taxon>Bacillati</taxon>
        <taxon>Bacillota</taxon>
        <taxon>Bacilli</taxon>
        <taxon>Bacillales</taxon>
        <taxon>Bacillaceae</taxon>
        <taxon>Peribacillus</taxon>
    </lineage>
</organism>
<evidence type="ECO:0000256" key="1">
    <source>
        <dbReference type="SAM" id="MobiDB-lite"/>
    </source>
</evidence>
<comment type="caution">
    <text evidence="2">The sequence shown here is derived from an EMBL/GenBank/DDBJ whole genome shotgun (WGS) entry which is preliminary data.</text>
</comment>
<dbReference type="AlphaFoldDB" id="A0A9W4L4P7"/>
<feature type="compositionally biased region" description="Polar residues" evidence="1">
    <location>
        <begin position="13"/>
        <end position="30"/>
    </location>
</feature>
<reference evidence="2" key="1">
    <citation type="submission" date="2021-11" db="EMBL/GenBank/DDBJ databases">
        <authorList>
            <person name="Bulgarelli D."/>
        </authorList>
    </citation>
    <scope>NUCLEOTIDE SEQUENCE</scope>
    <source>
        <strain evidence="2">Bi133</strain>
    </source>
</reference>
<evidence type="ECO:0000313" key="3">
    <source>
        <dbReference type="Proteomes" id="UP000789326"/>
    </source>
</evidence>
<sequence length="38" mass="4124">MIGGYLPAEVHSRSNSNLKTVGQLTAQRVGNAQREKVL</sequence>
<proteinExistence type="predicted"/>
<protein>
    <submittedName>
        <fullName evidence="2">Uncharacterized protein</fullName>
    </submittedName>
</protein>
<dbReference type="Proteomes" id="UP000789326">
    <property type="component" value="Unassembled WGS sequence"/>
</dbReference>